<dbReference type="InterPro" id="IPR022642">
    <property type="entry name" value="CheR_C"/>
</dbReference>
<dbReference type="InterPro" id="IPR036804">
    <property type="entry name" value="CheR_N_sf"/>
</dbReference>
<keyword evidence="5" id="KW-0949">S-adenosyl-L-methionine</keyword>
<dbReference type="AlphaFoldDB" id="A0AAW4KZL7"/>
<dbReference type="GO" id="GO:0008983">
    <property type="term" value="F:protein-glutamate O-methyltransferase activity"/>
    <property type="evidence" value="ECO:0007669"/>
    <property type="project" value="UniProtKB-EC"/>
</dbReference>
<protein>
    <recommendedName>
        <fullName evidence="2">protein-glutamate O-methyltransferase</fullName>
        <ecNumber evidence="2">2.1.1.80</ecNumber>
    </recommendedName>
</protein>
<feature type="domain" description="CheR-type methyltransferase" evidence="6">
    <location>
        <begin position="11"/>
        <end position="294"/>
    </location>
</feature>
<comment type="catalytic activity">
    <reaction evidence="1">
        <text>L-glutamyl-[protein] + S-adenosyl-L-methionine = [protein]-L-glutamate 5-O-methyl ester + S-adenosyl-L-homocysteine</text>
        <dbReference type="Rhea" id="RHEA:24452"/>
        <dbReference type="Rhea" id="RHEA-COMP:10208"/>
        <dbReference type="Rhea" id="RHEA-COMP:10311"/>
        <dbReference type="ChEBI" id="CHEBI:29973"/>
        <dbReference type="ChEBI" id="CHEBI:57856"/>
        <dbReference type="ChEBI" id="CHEBI:59789"/>
        <dbReference type="ChEBI" id="CHEBI:82795"/>
        <dbReference type="EC" id="2.1.1.80"/>
    </reaction>
</comment>
<dbReference type="EMBL" id="JAHCVJ010000002">
    <property type="protein sequence ID" value="MBT0664018.1"/>
    <property type="molecule type" value="Genomic_DNA"/>
</dbReference>
<dbReference type="CDD" id="cd02440">
    <property type="entry name" value="AdoMet_MTases"/>
    <property type="match status" value="1"/>
</dbReference>
<accession>A0AAW4KZL7</accession>
<keyword evidence="4" id="KW-0808">Transferase</keyword>
<dbReference type="PRINTS" id="PR00996">
    <property type="entry name" value="CHERMTFRASE"/>
</dbReference>
<dbReference type="PANTHER" id="PTHR24422:SF19">
    <property type="entry name" value="CHEMOTAXIS PROTEIN METHYLTRANSFERASE"/>
    <property type="match status" value="1"/>
</dbReference>
<evidence type="ECO:0000256" key="5">
    <source>
        <dbReference type="ARBA" id="ARBA00022691"/>
    </source>
</evidence>
<dbReference type="RefSeq" id="WP_214170789.1">
    <property type="nucleotide sequence ID" value="NZ_JAHCVJ010000002.1"/>
</dbReference>
<dbReference type="Gene3D" id="3.40.50.150">
    <property type="entry name" value="Vaccinia Virus protein VP39"/>
    <property type="match status" value="1"/>
</dbReference>
<reference evidence="7 8" key="1">
    <citation type="submission" date="2021-05" db="EMBL/GenBank/DDBJ databases">
        <title>The draft genome of Geobacter pelophilus DSM 12255.</title>
        <authorList>
            <person name="Xu Z."/>
            <person name="Masuda Y."/>
            <person name="Itoh H."/>
            <person name="Senoo K."/>
        </authorList>
    </citation>
    <scope>NUCLEOTIDE SEQUENCE [LARGE SCALE GENOMIC DNA]</scope>
    <source>
        <strain evidence="7 8">DSM 12255</strain>
    </source>
</reference>
<dbReference type="EC" id="2.1.1.80" evidence="2"/>
<proteinExistence type="predicted"/>
<dbReference type="InterPro" id="IPR022641">
    <property type="entry name" value="CheR_N"/>
</dbReference>
<evidence type="ECO:0000256" key="1">
    <source>
        <dbReference type="ARBA" id="ARBA00001541"/>
    </source>
</evidence>
<name>A0AAW4KZL7_9BACT</name>
<dbReference type="Pfam" id="PF03705">
    <property type="entry name" value="CheR_N"/>
    <property type="match status" value="1"/>
</dbReference>
<dbReference type="Proteomes" id="UP000811899">
    <property type="component" value="Unassembled WGS sequence"/>
</dbReference>
<evidence type="ECO:0000256" key="2">
    <source>
        <dbReference type="ARBA" id="ARBA00012534"/>
    </source>
</evidence>
<keyword evidence="8" id="KW-1185">Reference proteome</keyword>
<dbReference type="PROSITE" id="PS50123">
    <property type="entry name" value="CHER"/>
    <property type="match status" value="1"/>
</dbReference>
<dbReference type="InterPro" id="IPR050903">
    <property type="entry name" value="Bact_Chemotaxis_MeTrfase"/>
</dbReference>
<gene>
    <name evidence="7" type="ORF">KI809_06855</name>
</gene>
<evidence type="ECO:0000256" key="4">
    <source>
        <dbReference type="ARBA" id="ARBA00022679"/>
    </source>
</evidence>
<evidence type="ECO:0000313" key="7">
    <source>
        <dbReference type="EMBL" id="MBT0664018.1"/>
    </source>
</evidence>
<keyword evidence="3" id="KW-0489">Methyltransferase</keyword>
<dbReference type="SUPFAM" id="SSF53335">
    <property type="entry name" value="S-adenosyl-L-methionine-dependent methyltransferases"/>
    <property type="match status" value="1"/>
</dbReference>
<dbReference type="InterPro" id="IPR000780">
    <property type="entry name" value="CheR_MeTrfase"/>
</dbReference>
<dbReference type="PANTHER" id="PTHR24422">
    <property type="entry name" value="CHEMOTAXIS PROTEIN METHYLTRANSFERASE"/>
    <property type="match status" value="1"/>
</dbReference>
<dbReference type="Pfam" id="PF01739">
    <property type="entry name" value="CheR"/>
    <property type="match status" value="1"/>
</dbReference>
<evidence type="ECO:0000313" key="8">
    <source>
        <dbReference type="Proteomes" id="UP000811899"/>
    </source>
</evidence>
<dbReference type="Gene3D" id="1.10.155.10">
    <property type="entry name" value="Chemotaxis receptor methyltransferase CheR, N-terminal domain"/>
    <property type="match status" value="1"/>
</dbReference>
<evidence type="ECO:0000259" key="6">
    <source>
        <dbReference type="PROSITE" id="PS50123"/>
    </source>
</evidence>
<dbReference type="SUPFAM" id="SSF47757">
    <property type="entry name" value="Chemotaxis receptor methyltransferase CheR, N-terminal domain"/>
    <property type="match status" value="1"/>
</dbReference>
<organism evidence="7 8">
    <name type="scientific">Geoanaerobacter pelophilus</name>
    <dbReference type="NCBI Taxonomy" id="60036"/>
    <lineage>
        <taxon>Bacteria</taxon>
        <taxon>Pseudomonadati</taxon>
        <taxon>Thermodesulfobacteriota</taxon>
        <taxon>Desulfuromonadia</taxon>
        <taxon>Geobacterales</taxon>
        <taxon>Geobacteraceae</taxon>
        <taxon>Geoanaerobacter</taxon>
    </lineage>
</organism>
<comment type="caution">
    <text evidence="7">The sequence shown here is derived from an EMBL/GenBank/DDBJ whole genome shotgun (WGS) entry which is preliminary data.</text>
</comment>
<evidence type="ECO:0000256" key="3">
    <source>
        <dbReference type="ARBA" id="ARBA00022603"/>
    </source>
</evidence>
<dbReference type="SMART" id="SM00138">
    <property type="entry name" value="MeTrc"/>
    <property type="match status" value="1"/>
</dbReference>
<sequence length="294" mass="33556">MALVIPNSPSVVNDIQEIAPEELDAIRRLLEERIGFNLGMYKDKCVMRRINIRIRATNSATPKDYCRLLAQDERELPHLAKALTIHVSHFFRNPSVFDSLCNTVIPEIFSRYLKDGRELIFWSVGCATGEEPYTLAIILREYFTELIERVPVRIIATDINAEILDIARRGLYGPERVAEVSPDLLARYFTAEGVKLRLAAEIRNMVTFSQEEIFSAGFERKCDLILCRNVMIYLERPWQERMLNGFAESLSGGGFLVLGKSETMVGESRRFFLQANPVERIYQATAHAFEGSGR</sequence>
<dbReference type="GO" id="GO:0032259">
    <property type="term" value="P:methylation"/>
    <property type="evidence" value="ECO:0007669"/>
    <property type="project" value="UniProtKB-KW"/>
</dbReference>
<dbReference type="InterPro" id="IPR029063">
    <property type="entry name" value="SAM-dependent_MTases_sf"/>
</dbReference>